<dbReference type="FunFam" id="2.40.420.20:FF:000001">
    <property type="entry name" value="Efflux RND transporter periplasmic adaptor subunit"/>
    <property type="match status" value="1"/>
</dbReference>
<evidence type="ECO:0000256" key="4">
    <source>
        <dbReference type="SAM" id="MobiDB-lite"/>
    </source>
</evidence>
<evidence type="ECO:0000259" key="6">
    <source>
        <dbReference type="Pfam" id="PF25876"/>
    </source>
</evidence>
<keyword evidence="11" id="KW-1185">Reference proteome</keyword>
<comment type="similarity">
    <text evidence="2">Belongs to the membrane fusion protein (MFP) (TC 8.A.1) family.</text>
</comment>
<proteinExistence type="inferred from homology"/>
<feature type="coiled-coil region" evidence="3">
    <location>
        <begin position="99"/>
        <end position="126"/>
    </location>
</feature>
<dbReference type="Pfam" id="PF25967">
    <property type="entry name" value="RND-MFP_C"/>
    <property type="match status" value="1"/>
</dbReference>
<dbReference type="STRING" id="450851.PHZ_c1077"/>
<feature type="domain" description="Multidrug resistance protein MdtA-like barrel-sandwich hybrid" evidence="7">
    <location>
        <begin position="59"/>
        <end position="200"/>
    </location>
</feature>
<feature type="domain" description="Multidrug resistance protein MdtA-like C-terminal permuted SH3" evidence="9">
    <location>
        <begin position="302"/>
        <end position="362"/>
    </location>
</feature>
<dbReference type="Gene3D" id="2.40.50.100">
    <property type="match status" value="1"/>
</dbReference>
<dbReference type="Pfam" id="PF25876">
    <property type="entry name" value="HH_MFP_RND"/>
    <property type="match status" value="1"/>
</dbReference>
<name>B4R7V8_PHEZH</name>
<dbReference type="InterPro" id="IPR058625">
    <property type="entry name" value="MdtA-like_BSH"/>
</dbReference>
<protein>
    <submittedName>
        <fullName evidence="10">Multidrug-efflux system secretion protein, HlyD family</fullName>
    </submittedName>
</protein>
<feature type="signal peptide" evidence="5">
    <location>
        <begin position="1"/>
        <end position="21"/>
    </location>
</feature>
<dbReference type="PANTHER" id="PTHR30158:SF24">
    <property type="entry name" value="HLYD FAMILY SECRETION PROTEIN"/>
    <property type="match status" value="1"/>
</dbReference>
<dbReference type="eggNOG" id="COG0845">
    <property type="taxonomic scope" value="Bacteria"/>
</dbReference>
<keyword evidence="5" id="KW-0732">Signal</keyword>
<dbReference type="AlphaFoldDB" id="B4R7V8"/>
<dbReference type="OrthoDB" id="9806939at2"/>
<evidence type="ECO:0000256" key="3">
    <source>
        <dbReference type="SAM" id="Coils"/>
    </source>
</evidence>
<dbReference type="KEGG" id="pzu:PHZ_c1077"/>
<dbReference type="Gene3D" id="2.40.420.20">
    <property type="match status" value="1"/>
</dbReference>
<feature type="domain" description="Multidrug resistance protein MdtA-like alpha-helical hairpin" evidence="6">
    <location>
        <begin position="99"/>
        <end position="160"/>
    </location>
</feature>
<gene>
    <name evidence="10" type="ordered locus">PHZ_c1077</name>
</gene>
<evidence type="ECO:0000259" key="9">
    <source>
        <dbReference type="Pfam" id="PF25967"/>
    </source>
</evidence>
<dbReference type="NCBIfam" id="TIGR01730">
    <property type="entry name" value="RND_mfp"/>
    <property type="match status" value="1"/>
</dbReference>
<comment type="subcellular location">
    <subcellularLocation>
        <location evidence="1">Cell envelope</location>
    </subcellularLocation>
</comment>
<dbReference type="PROSITE" id="PS51257">
    <property type="entry name" value="PROKAR_LIPOPROTEIN"/>
    <property type="match status" value="1"/>
</dbReference>
<reference evidence="10 11" key="1">
    <citation type="journal article" date="2008" name="BMC Genomics">
        <title>Complete genome of Phenylobacterium zucineum - a novel facultative intracellular bacterium isolated from human erythroleukemia cell line K562.</title>
        <authorList>
            <person name="Luo Y."/>
            <person name="Xu X."/>
            <person name="Ding Z."/>
            <person name="Liu Z."/>
            <person name="Zhang B."/>
            <person name="Yan Z."/>
            <person name="Sun J."/>
            <person name="Hu S."/>
            <person name="Hu X."/>
        </authorList>
    </citation>
    <scope>NUCLEOTIDE SEQUENCE [LARGE SCALE GENOMIC DNA]</scope>
    <source>
        <strain evidence="10 11">HLK1</strain>
    </source>
</reference>
<dbReference type="InterPro" id="IPR058626">
    <property type="entry name" value="MdtA-like_b-barrel"/>
</dbReference>
<feature type="compositionally biased region" description="Low complexity" evidence="4">
    <location>
        <begin position="393"/>
        <end position="403"/>
    </location>
</feature>
<dbReference type="SUPFAM" id="SSF111369">
    <property type="entry name" value="HlyD-like secretion proteins"/>
    <property type="match status" value="1"/>
</dbReference>
<dbReference type="EMBL" id="CP000747">
    <property type="protein sequence ID" value="ACG77491.1"/>
    <property type="molecule type" value="Genomic_DNA"/>
</dbReference>
<organism evidence="10 11">
    <name type="scientific">Phenylobacterium zucineum (strain HLK1)</name>
    <dbReference type="NCBI Taxonomy" id="450851"/>
    <lineage>
        <taxon>Bacteria</taxon>
        <taxon>Pseudomonadati</taxon>
        <taxon>Pseudomonadota</taxon>
        <taxon>Alphaproteobacteria</taxon>
        <taxon>Caulobacterales</taxon>
        <taxon>Caulobacteraceae</taxon>
        <taxon>Phenylobacterium</taxon>
    </lineage>
</organism>
<dbReference type="Pfam" id="PF25917">
    <property type="entry name" value="BSH_RND"/>
    <property type="match status" value="1"/>
</dbReference>
<dbReference type="HOGENOM" id="CLU_018816_2_1_5"/>
<keyword evidence="3" id="KW-0175">Coiled coil</keyword>
<dbReference type="GO" id="GO:0046677">
    <property type="term" value="P:response to antibiotic"/>
    <property type="evidence" value="ECO:0007669"/>
    <property type="project" value="TreeGrafter"/>
</dbReference>
<dbReference type="GO" id="GO:0022857">
    <property type="term" value="F:transmembrane transporter activity"/>
    <property type="evidence" value="ECO:0007669"/>
    <property type="project" value="InterPro"/>
</dbReference>
<evidence type="ECO:0000313" key="10">
    <source>
        <dbReference type="EMBL" id="ACG77491.1"/>
    </source>
</evidence>
<feature type="domain" description="Multidrug resistance protein MdtA-like beta-barrel" evidence="8">
    <location>
        <begin position="217"/>
        <end position="294"/>
    </location>
</feature>
<feature type="chain" id="PRO_5002825220" evidence="5">
    <location>
        <begin position="22"/>
        <end position="403"/>
    </location>
</feature>
<dbReference type="GO" id="GO:0030313">
    <property type="term" value="C:cell envelope"/>
    <property type="evidence" value="ECO:0007669"/>
    <property type="project" value="UniProtKB-SubCell"/>
</dbReference>
<dbReference type="InterPro" id="IPR058627">
    <property type="entry name" value="MdtA-like_C"/>
</dbReference>
<dbReference type="Proteomes" id="UP000001868">
    <property type="component" value="Chromosome"/>
</dbReference>
<evidence type="ECO:0000256" key="1">
    <source>
        <dbReference type="ARBA" id="ARBA00004196"/>
    </source>
</evidence>
<dbReference type="PANTHER" id="PTHR30158">
    <property type="entry name" value="ACRA/E-RELATED COMPONENT OF DRUG EFFLUX TRANSPORTER"/>
    <property type="match status" value="1"/>
</dbReference>
<sequence>MSGTVRLAVAAALSLVLSACGARKAEPVQGPPTVAVSAPLQREIVDWDEFVGRFEAVDEVEVRPRVSGYVRSIHFRDGDLVRKGQLLFVIDPRPYEAALAQARAEVRQAEAQAARAKLELERAQKLLETGFVSRAVHDARLAEARSAEAAVGAARAAEQARALDVSFTRVTSPISGRVSDRRVSVGNLVAAEGAEPTLLTTVVSLDPIRFAFTGSESVYLKYQRQNRDGSRPSSRSAANPVEIQLQDETGYAWRGRMDFVDNALDTGSGTIRGRAIVPNPDLFLTPGMYGRMRLLGSGAYPALLVPDAAVMTDQSDKIVLVVASGNVVQPRKVELGPLVDGLRVVRAGLEAGDRVVVEGQQRVRPGMKVVPQPGRIVAQAPTAPRPDVVSPPAAQATAAANAE</sequence>
<dbReference type="InterPro" id="IPR006143">
    <property type="entry name" value="RND_pump_MFP"/>
</dbReference>
<evidence type="ECO:0000259" key="7">
    <source>
        <dbReference type="Pfam" id="PF25917"/>
    </source>
</evidence>
<dbReference type="Gene3D" id="1.10.287.470">
    <property type="entry name" value="Helix hairpin bin"/>
    <property type="match status" value="1"/>
</dbReference>
<dbReference type="Gene3D" id="2.40.30.170">
    <property type="match status" value="1"/>
</dbReference>
<evidence type="ECO:0000256" key="5">
    <source>
        <dbReference type="SAM" id="SignalP"/>
    </source>
</evidence>
<feature type="region of interest" description="Disordered" evidence="4">
    <location>
        <begin position="380"/>
        <end position="403"/>
    </location>
</feature>
<evidence type="ECO:0000259" key="8">
    <source>
        <dbReference type="Pfam" id="PF25944"/>
    </source>
</evidence>
<dbReference type="GO" id="GO:0005886">
    <property type="term" value="C:plasma membrane"/>
    <property type="evidence" value="ECO:0007669"/>
    <property type="project" value="TreeGrafter"/>
</dbReference>
<evidence type="ECO:0000313" key="11">
    <source>
        <dbReference type="Proteomes" id="UP000001868"/>
    </source>
</evidence>
<accession>B4R7V8</accession>
<dbReference type="Pfam" id="PF25944">
    <property type="entry name" value="Beta-barrel_RND"/>
    <property type="match status" value="1"/>
</dbReference>
<evidence type="ECO:0000256" key="2">
    <source>
        <dbReference type="ARBA" id="ARBA00009477"/>
    </source>
</evidence>
<dbReference type="InterPro" id="IPR058624">
    <property type="entry name" value="MdtA-like_HH"/>
</dbReference>